<accession>A0ACC3A2L1</accession>
<dbReference type="EMBL" id="JAPDRQ010000126">
    <property type="protein sequence ID" value="KAJ9654252.1"/>
    <property type="molecule type" value="Genomic_DNA"/>
</dbReference>
<gene>
    <name evidence="1" type="ORF">H2198_006652</name>
</gene>
<organism evidence="1 2">
    <name type="scientific">Neophaeococcomyces mojaviensis</name>
    <dbReference type="NCBI Taxonomy" id="3383035"/>
    <lineage>
        <taxon>Eukaryota</taxon>
        <taxon>Fungi</taxon>
        <taxon>Dikarya</taxon>
        <taxon>Ascomycota</taxon>
        <taxon>Pezizomycotina</taxon>
        <taxon>Eurotiomycetes</taxon>
        <taxon>Chaetothyriomycetidae</taxon>
        <taxon>Chaetothyriales</taxon>
        <taxon>Chaetothyriales incertae sedis</taxon>
        <taxon>Neophaeococcomyces</taxon>
    </lineage>
</organism>
<comment type="caution">
    <text evidence="1">The sequence shown here is derived from an EMBL/GenBank/DDBJ whole genome shotgun (WGS) entry which is preliminary data.</text>
</comment>
<name>A0ACC3A2L1_9EURO</name>
<protein>
    <submittedName>
        <fullName evidence="1">Uncharacterized protein</fullName>
    </submittedName>
</protein>
<reference evidence="1" key="1">
    <citation type="submission" date="2022-10" db="EMBL/GenBank/DDBJ databases">
        <title>Culturing micro-colonial fungi from biological soil crusts in the Mojave desert and describing Neophaeococcomyces mojavensis, and introducing the new genera and species Taxawa tesnikishii.</title>
        <authorList>
            <person name="Kurbessoian T."/>
            <person name="Stajich J.E."/>
        </authorList>
    </citation>
    <scope>NUCLEOTIDE SEQUENCE</scope>
    <source>
        <strain evidence="1">JES_112</strain>
    </source>
</reference>
<sequence length="267" mass="30122">MRSESSDLGSLTDDDIVEICHAGGASTLTSDVCGRKVVVLNDNIVVKFGLGVTVQEAAAQRLAFETVDRSIVRVPKVFRFFDRLDMDYWSTGYLVMEYVKGSNLAEVAWEEETMLPRVAAAIKHINATTNSFPGPVSGGKAQGSLWSEIGSDTAFHNIEELEAYMNRRLSVMKESISLTNERLCLCHLDPTPRNFMIDVDGHLFLVDWATAGFYPRYFQLWSIEFTQHVLGDHFTSKLLDYLAATKLELVMVERLWSLYRYNARCAQ</sequence>
<proteinExistence type="predicted"/>
<evidence type="ECO:0000313" key="1">
    <source>
        <dbReference type="EMBL" id="KAJ9654252.1"/>
    </source>
</evidence>
<evidence type="ECO:0000313" key="2">
    <source>
        <dbReference type="Proteomes" id="UP001172386"/>
    </source>
</evidence>
<keyword evidence="2" id="KW-1185">Reference proteome</keyword>
<dbReference type="Proteomes" id="UP001172386">
    <property type="component" value="Unassembled WGS sequence"/>
</dbReference>